<evidence type="ECO:0000313" key="6">
    <source>
        <dbReference type="EMBL" id="GLC28817.1"/>
    </source>
</evidence>
<evidence type="ECO:0000313" key="7">
    <source>
        <dbReference type="Proteomes" id="UP001208567"/>
    </source>
</evidence>
<proteinExistence type="inferred from homology"/>
<gene>
    <name evidence="6" type="ORF">bsdE14_02270</name>
</gene>
<dbReference type="PANTHER" id="PTHR10996:SF257">
    <property type="entry name" value="GLYOXYLATE REDUCTASE 1"/>
    <property type="match status" value="1"/>
</dbReference>
<dbReference type="InterPro" id="IPR050223">
    <property type="entry name" value="D-isomer_2-hydroxyacid_DH"/>
</dbReference>
<dbReference type="Pfam" id="PF00389">
    <property type="entry name" value="2-Hacid_dh"/>
    <property type="match status" value="1"/>
</dbReference>
<comment type="caution">
    <text evidence="6">The sequence shown here is derived from an EMBL/GenBank/DDBJ whole genome shotgun (WGS) entry which is preliminary data.</text>
</comment>
<dbReference type="EMBL" id="BRXR01000001">
    <property type="protein sequence ID" value="GLC28817.1"/>
    <property type="molecule type" value="Genomic_DNA"/>
</dbReference>
<dbReference type="CDD" id="cd05301">
    <property type="entry name" value="GDH"/>
    <property type="match status" value="1"/>
</dbReference>
<accession>A0ABQ5N0V0</accession>
<dbReference type="PANTHER" id="PTHR10996">
    <property type="entry name" value="2-HYDROXYACID DEHYDROGENASE-RELATED"/>
    <property type="match status" value="1"/>
</dbReference>
<evidence type="ECO:0000259" key="4">
    <source>
        <dbReference type="Pfam" id="PF00389"/>
    </source>
</evidence>
<dbReference type="SUPFAM" id="SSF52283">
    <property type="entry name" value="Formate/glycerate dehydrogenase catalytic domain-like"/>
    <property type="match status" value="1"/>
</dbReference>
<dbReference type="PROSITE" id="PS00065">
    <property type="entry name" value="D_2_HYDROXYACID_DH_1"/>
    <property type="match status" value="1"/>
</dbReference>
<evidence type="ECO:0000256" key="3">
    <source>
        <dbReference type="RuleBase" id="RU003719"/>
    </source>
</evidence>
<organism evidence="6 7">
    <name type="scientific">Clostridium omnivorum</name>
    <dbReference type="NCBI Taxonomy" id="1604902"/>
    <lineage>
        <taxon>Bacteria</taxon>
        <taxon>Bacillati</taxon>
        <taxon>Bacillota</taxon>
        <taxon>Clostridia</taxon>
        <taxon>Eubacteriales</taxon>
        <taxon>Clostridiaceae</taxon>
        <taxon>Clostridium</taxon>
    </lineage>
</organism>
<dbReference type="Pfam" id="PF02826">
    <property type="entry name" value="2-Hacid_dh_C"/>
    <property type="match status" value="1"/>
</dbReference>
<comment type="similarity">
    <text evidence="1 3">Belongs to the D-isomer specific 2-hydroxyacid dehydrogenase family.</text>
</comment>
<name>A0ABQ5N0V0_9CLOT</name>
<reference evidence="6 7" key="1">
    <citation type="journal article" date="2024" name="Int. J. Syst. Evol. Microbiol.">
        <title>Clostridium omnivorum sp. nov., isolated from anoxic soil under the treatment of reductive soil disinfestation.</title>
        <authorList>
            <person name="Ueki A."/>
            <person name="Tonouchi A."/>
            <person name="Kaku N."/>
            <person name="Honma S."/>
            <person name="Ueki K."/>
        </authorList>
    </citation>
    <scope>NUCLEOTIDE SEQUENCE [LARGE SCALE GENOMIC DNA]</scope>
    <source>
        <strain evidence="6 7">E14</strain>
    </source>
</reference>
<evidence type="ECO:0000259" key="5">
    <source>
        <dbReference type="Pfam" id="PF02826"/>
    </source>
</evidence>
<evidence type="ECO:0000256" key="1">
    <source>
        <dbReference type="ARBA" id="ARBA00005854"/>
    </source>
</evidence>
<dbReference type="InterPro" id="IPR029753">
    <property type="entry name" value="D-isomer_DH_CS"/>
</dbReference>
<dbReference type="SUPFAM" id="SSF51735">
    <property type="entry name" value="NAD(P)-binding Rossmann-fold domains"/>
    <property type="match status" value="1"/>
</dbReference>
<protein>
    <submittedName>
        <fullName evidence="6">D-glycerate dehydrogenase</fullName>
    </submittedName>
</protein>
<keyword evidence="2 3" id="KW-0560">Oxidoreductase</keyword>
<feature type="domain" description="D-isomer specific 2-hydroxyacid dehydrogenase NAD-binding" evidence="5">
    <location>
        <begin position="112"/>
        <end position="288"/>
    </location>
</feature>
<dbReference type="InterPro" id="IPR036291">
    <property type="entry name" value="NAD(P)-bd_dom_sf"/>
</dbReference>
<feature type="domain" description="D-isomer specific 2-hydroxyacid dehydrogenase catalytic" evidence="4">
    <location>
        <begin position="7"/>
        <end position="320"/>
    </location>
</feature>
<dbReference type="RefSeq" id="WP_264848085.1">
    <property type="nucleotide sequence ID" value="NZ_BRXR01000001.1"/>
</dbReference>
<keyword evidence="7" id="KW-1185">Reference proteome</keyword>
<dbReference type="InterPro" id="IPR006140">
    <property type="entry name" value="D-isomer_DH_NAD-bd"/>
</dbReference>
<dbReference type="Proteomes" id="UP001208567">
    <property type="component" value="Unassembled WGS sequence"/>
</dbReference>
<sequence>MDTRQKVLVTSDIPIEGIELLQSHFDVQVFNSNCGIKREELIKNIRDKQAVLCLLSDIIDKEVMDSANELKVISNYAVGYNNIDMAEATRRGIAITNTPDVLTNATADLAWTLLFSAARRVVEADIYTRHGNFKAWAPKLLLGQDITGRTIGIIGAGRIGRAFGKKAMAFDMEILYHNRTREESFEKECGATWVEKEELLRRSDFVSLHCPLTPETKHLIGEKELSLMKSTSILINTSRGPVVDEIALAKALEEKRIWSAGLDVYENEPYIEEKLLKLSNVVLLPHIGSATIETRKKMSIMAAENIIAILNGDIPKNVVNIELYP</sequence>
<dbReference type="InterPro" id="IPR006139">
    <property type="entry name" value="D-isomer_2_OHA_DH_cat_dom"/>
</dbReference>
<dbReference type="PROSITE" id="PS00670">
    <property type="entry name" value="D_2_HYDROXYACID_DH_2"/>
    <property type="match status" value="1"/>
</dbReference>
<dbReference type="InterPro" id="IPR029752">
    <property type="entry name" value="D-isomer_DH_CS1"/>
</dbReference>
<dbReference type="PROSITE" id="PS00671">
    <property type="entry name" value="D_2_HYDROXYACID_DH_3"/>
    <property type="match status" value="1"/>
</dbReference>
<dbReference type="Gene3D" id="3.40.50.720">
    <property type="entry name" value="NAD(P)-binding Rossmann-like Domain"/>
    <property type="match status" value="2"/>
</dbReference>
<evidence type="ECO:0000256" key="2">
    <source>
        <dbReference type="ARBA" id="ARBA00023002"/>
    </source>
</evidence>